<keyword evidence="1" id="KW-0449">Lipoprotein</keyword>
<dbReference type="InterPro" id="IPR041662">
    <property type="entry name" value="SusD-like_2"/>
</dbReference>
<evidence type="ECO:0000313" key="1">
    <source>
        <dbReference type="EMBL" id="AYN68625.1"/>
    </source>
</evidence>
<dbReference type="RefSeq" id="WP_121849638.1">
    <property type="nucleotide sequence ID" value="NZ_CP032050.1"/>
</dbReference>
<dbReference type="Pfam" id="PF12771">
    <property type="entry name" value="SusD-like_2"/>
    <property type="match status" value="2"/>
</dbReference>
<proteinExistence type="predicted"/>
<keyword evidence="2" id="KW-1185">Reference proteome</keyword>
<dbReference type="EMBL" id="CP032050">
    <property type="protein sequence ID" value="AYN68625.1"/>
    <property type="molecule type" value="Genomic_DNA"/>
</dbReference>
<protein>
    <submittedName>
        <fullName evidence="1">SusD/RagB family nutrient-binding outer membrane lipoprotein</fullName>
    </submittedName>
</protein>
<dbReference type="SUPFAM" id="SSF48452">
    <property type="entry name" value="TPR-like"/>
    <property type="match status" value="1"/>
</dbReference>
<dbReference type="InterPro" id="IPR011990">
    <property type="entry name" value="TPR-like_helical_dom_sf"/>
</dbReference>
<dbReference type="PROSITE" id="PS51257">
    <property type="entry name" value="PROKAR_LIPOPROTEIN"/>
    <property type="match status" value="1"/>
</dbReference>
<name>A0A3G2L8N3_9FLAO</name>
<dbReference type="Gene3D" id="1.25.40.390">
    <property type="match status" value="2"/>
</dbReference>
<dbReference type="AlphaFoldDB" id="A0A3G2L8N3"/>
<sequence length="568" mass="62946">MKTLNRIMNLTLMVGALVITSCDDDITERNINPNGVNLEEGNPSFLLTDVMVNTAMDVGQKGYSDPLAAYVQYIQKDSWATNDYNWEGDGWEDYYNNLRTAKLALERSQESGLIFHEAVAMILRAHNFALLTDFYGDVPYSEALRGADEDGIDLPKYDSQESVYKGSIADFEAASQMLSNNMGNLETFSASQDIFFGGDAEKWVKYANSLALRYYMRLSEKDPSFASAGVQSMLASPLIDSVDEECAVSYLGISPSDSQPSNGLSGTPSNFTRVKPCTTLTYKLQELDDPRMSIWFDAVEIATTVVAPADMPSGPSTFLEIVDGLRYINTDSLASKNLAIYSPDTWYADREAGLTMIDTNSVYVGLPVSNQGTEPYTYNLNPSPVQGGGNIHVSLMNPMFNELSGPNLKARLFSYAELCFLKAEAALKGWGTDAEGNYNKGVEASLETWGLEDEFADYIDNEGVAYEGTLEQIMEQKWIANFSSASEAYLDWRRTGLPDLEPGPFARSSVIPVRFVYPTENSTLNGDNYYSALNNLEETEHTDDVPGYIQNDTPWSKPWVLQGVDQPW</sequence>
<reference evidence="1 2" key="1">
    <citation type="submission" date="2018-08" db="EMBL/GenBank/DDBJ databases">
        <title>The reduced genetic potential of extracellular carbohydrate catabolism in Euzebyella marina RN62, a Flavobacteriia bacterium isolated from the hadal water.</title>
        <authorList>
            <person name="Xue C."/>
        </authorList>
    </citation>
    <scope>NUCLEOTIDE SEQUENCE [LARGE SCALE GENOMIC DNA]</scope>
    <source>
        <strain evidence="1 2">RN62</strain>
    </source>
</reference>
<evidence type="ECO:0000313" key="2">
    <source>
        <dbReference type="Proteomes" id="UP000276309"/>
    </source>
</evidence>
<dbReference type="KEGG" id="emar:D1013_15185"/>
<accession>A0A3G2L8N3</accession>
<organism evidence="1 2">
    <name type="scientific">Euzebyella marina</name>
    <dbReference type="NCBI Taxonomy" id="1761453"/>
    <lineage>
        <taxon>Bacteria</taxon>
        <taxon>Pseudomonadati</taxon>
        <taxon>Bacteroidota</taxon>
        <taxon>Flavobacteriia</taxon>
        <taxon>Flavobacteriales</taxon>
        <taxon>Flavobacteriaceae</taxon>
        <taxon>Euzebyella</taxon>
    </lineage>
</organism>
<dbReference type="Proteomes" id="UP000276309">
    <property type="component" value="Chromosome"/>
</dbReference>
<dbReference type="OrthoDB" id="725917at2"/>
<gene>
    <name evidence="1" type="ORF">D1013_15185</name>
</gene>